<evidence type="ECO:0000313" key="3">
    <source>
        <dbReference type="Proteomes" id="UP001610728"/>
    </source>
</evidence>
<feature type="signal peptide" evidence="1">
    <location>
        <begin position="1"/>
        <end position="19"/>
    </location>
</feature>
<evidence type="ECO:0000313" key="2">
    <source>
        <dbReference type="EMBL" id="KAL2888537.1"/>
    </source>
</evidence>
<evidence type="ECO:0000256" key="1">
    <source>
        <dbReference type="SAM" id="SignalP"/>
    </source>
</evidence>
<proteinExistence type="predicted"/>
<gene>
    <name evidence="2" type="ORF">HOO65_030038</name>
</gene>
<dbReference type="GeneID" id="98116855"/>
<dbReference type="RefSeq" id="XP_070859717.1">
    <property type="nucleotide sequence ID" value="XM_071000294.1"/>
</dbReference>
<keyword evidence="3" id="KW-1185">Reference proteome</keyword>
<organism evidence="2 3">
    <name type="scientific">Ceratocystis lukuohia</name>
    <dbReference type="NCBI Taxonomy" id="2019550"/>
    <lineage>
        <taxon>Eukaryota</taxon>
        <taxon>Fungi</taxon>
        <taxon>Dikarya</taxon>
        <taxon>Ascomycota</taxon>
        <taxon>Pezizomycotina</taxon>
        <taxon>Sordariomycetes</taxon>
        <taxon>Hypocreomycetidae</taxon>
        <taxon>Microascales</taxon>
        <taxon>Ceratocystidaceae</taxon>
        <taxon>Ceratocystis</taxon>
    </lineage>
</organism>
<dbReference type="EMBL" id="JABSNW010000003">
    <property type="protein sequence ID" value="KAL2888537.1"/>
    <property type="molecule type" value="Genomic_DNA"/>
</dbReference>
<accession>A0ABR4MJS6</accession>
<reference evidence="2 3" key="1">
    <citation type="submission" date="2020-05" db="EMBL/GenBank/DDBJ databases">
        <title>Ceratocystis lukuohia genome.</title>
        <authorList>
            <person name="Harrington T.C."/>
            <person name="Kim K."/>
            <person name="Mayers C.G."/>
        </authorList>
    </citation>
    <scope>NUCLEOTIDE SEQUENCE [LARGE SCALE GENOMIC DNA]</scope>
    <source>
        <strain evidence="2 3">C4212</strain>
    </source>
</reference>
<keyword evidence="1" id="KW-0732">Signal</keyword>
<name>A0ABR4MJS6_9PEZI</name>
<comment type="caution">
    <text evidence="2">The sequence shown here is derived from an EMBL/GenBank/DDBJ whole genome shotgun (WGS) entry which is preliminary data.</text>
</comment>
<protein>
    <submittedName>
        <fullName evidence="2">Apyrase</fullName>
    </submittedName>
</protein>
<sequence length="156" mass="16832">MQFYSFLSLGLLLLPFGSCRPGPTENLHPIHTAQAIDEDTTYNTVTTSSFITSILMTAPAATGSGVPIDYQASNSGYNLTTSIPALSTSSSVILTTPTTSFSTTVRPTHSEAEVDGLDYFVDWSDSESDLEDEYYVDDREEDEDHEVGAVGAAPYN</sequence>
<feature type="chain" id="PRO_5045910262" evidence="1">
    <location>
        <begin position="20"/>
        <end position="156"/>
    </location>
</feature>
<dbReference type="Proteomes" id="UP001610728">
    <property type="component" value="Unassembled WGS sequence"/>
</dbReference>